<dbReference type="RefSeq" id="WP_168133961.1">
    <property type="nucleotide sequence ID" value="NZ_JAAVJH010000003.1"/>
</dbReference>
<protein>
    <recommendedName>
        <fullName evidence="3">Preprotein translocase subunit YajC</fullName>
    </recommendedName>
</protein>
<dbReference type="SUPFAM" id="SSF56935">
    <property type="entry name" value="Porins"/>
    <property type="match status" value="1"/>
</dbReference>
<evidence type="ECO:0008006" key="3">
    <source>
        <dbReference type="Google" id="ProtNLM"/>
    </source>
</evidence>
<accession>A0ABX1CRJ1</accession>
<organism evidence="1 2">
    <name type="scientific">Sphingomonas corticis</name>
    <dbReference type="NCBI Taxonomy" id="2722791"/>
    <lineage>
        <taxon>Bacteria</taxon>
        <taxon>Pseudomonadati</taxon>
        <taxon>Pseudomonadota</taxon>
        <taxon>Alphaproteobacteria</taxon>
        <taxon>Sphingomonadales</taxon>
        <taxon>Sphingomonadaceae</taxon>
        <taxon>Sphingomonas</taxon>
    </lineage>
</organism>
<reference evidence="1 2" key="1">
    <citation type="submission" date="2020-03" db="EMBL/GenBank/DDBJ databases">
        <authorList>
            <person name="Wang L."/>
            <person name="He N."/>
            <person name="Li Y."/>
            <person name="Fang Y."/>
            <person name="Zhang F."/>
        </authorList>
    </citation>
    <scope>NUCLEOTIDE SEQUENCE [LARGE SCALE GENOMIC DNA]</scope>
    <source>
        <strain evidence="1 2">36D10-4-7</strain>
    </source>
</reference>
<evidence type="ECO:0000313" key="2">
    <source>
        <dbReference type="Proteomes" id="UP000732399"/>
    </source>
</evidence>
<proteinExistence type="predicted"/>
<name>A0ABX1CRJ1_9SPHN</name>
<dbReference type="Proteomes" id="UP000732399">
    <property type="component" value="Unassembled WGS sequence"/>
</dbReference>
<comment type="caution">
    <text evidence="1">The sequence shown here is derived from an EMBL/GenBank/DDBJ whole genome shotgun (WGS) entry which is preliminary data.</text>
</comment>
<keyword evidence="2" id="KW-1185">Reference proteome</keyword>
<dbReference type="EMBL" id="JAAVJH010000003">
    <property type="protein sequence ID" value="NJR78362.1"/>
    <property type="molecule type" value="Genomic_DNA"/>
</dbReference>
<sequence>MVVASLAATPAAAQSDRAHYVQPYVEVAQAVAADLSNDDVTTYTSLAAGVDAGVNTARSQAQISYRYERRFDWADDQVTQDVHSGLARAAVTVAPGLNLEAGGIATRARTDIRGAAPGNLVGDVANVSQVYSLYAGPSLATRAGPLNVGASYFVGFTKVETPDVPGPVPVQRLDYFDTSTSHLAQGSVGTAAGEVFPFAIQLSGAYEREDASQLDQTYEGWFGRGDVTLPLSGHVAIRGGVGYERIKATQRDPLVDATGAPLLDGNGRYVTDPASPERIAYDTDGLIYDAGVIWRPSPRLELQASAGWRYGGETYFGSLSYAIDRNVGLAIVAYDGVETFGRQLRDGLRELPTAFEARPDPFGQQFAGCVFGARPGTGGAGAGGCLNDVFQSIATASYRARGIDAVLSASYGRTRFGIGGGYANRRFNAPRSGTGGGVPGIVTYGLEDQSAYAQAFYGRDLSRISAIDLTVFGSWYSSGLANGLGAGGDVYGGGANATYSLQLGRLGTLASIGLYGFDQEGFDTQWSAQALLGARYTF</sequence>
<gene>
    <name evidence="1" type="ORF">HBH26_06980</name>
</gene>
<evidence type="ECO:0000313" key="1">
    <source>
        <dbReference type="EMBL" id="NJR78362.1"/>
    </source>
</evidence>